<evidence type="ECO:0000313" key="2">
    <source>
        <dbReference type="Proteomes" id="UP000504627"/>
    </source>
</evidence>
<feature type="compositionally biased region" description="Basic and acidic residues" evidence="1">
    <location>
        <begin position="114"/>
        <end position="129"/>
    </location>
</feature>
<keyword evidence="2" id="KW-1185">Reference proteome</keyword>
<dbReference type="InParanoid" id="A0A6J2FYY7"/>
<dbReference type="GeneID" id="113983374"/>
<organism evidence="2 3">
    <name type="scientific">Pipra filicauda</name>
    <name type="common">Wire-tailed manakin</name>
    <dbReference type="NCBI Taxonomy" id="649802"/>
    <lineage>
        <taxon>Eukaryota</taxon>
        <taxon>Metazoa</taxon>
        <taxon>Chordata</taxon>
        <taxon>Craniata</taxon>
        <taxon>Vertebrata</taxon>
        <taxon>Euteleostomi</taxon>
        <taxon>Archelosauria</taxon>
        <taxon>Archosauria</taxon>
        <taxon>Dinosauria</taxon>
        <taxon>Saurischia</taxon>
        <taxon>Theropoda</taxon>
        <taxon>Coelurosauria</taxon>
        <taxon>Aves</taxon>
        <taxon>Neognathae</taxon>
        <taxon>Neoaves</taxon>
        <taxon>Telluraves</taxon>
        <taxon>Australaves</taxon>
        <taxon>Passeriformes</taxon>
        <taxon>Pipridae</taxon>
        <taxon>Pipra</taxon>
    </lineage>
</organism>
<sequence>MRFYSISAALNPPFPATGRRERGRLGCARLGTGTNSSLPCSGRFSGPVRDSPNGCKGARVTSELICRDKGAKRVRRDPSLRGKGVGRVSPPGPACGGASPPGTFSGLPGQSQLGRERGPGGGRSDRERPSPAWASYCRGMEELCPGAVPRSPRGVGTGKGLPAAPQPDVHPFPRGKELPGAAPEAPKGQRLPARRDVLAPAQGLPRPGPGARPAPAFSWANTSPGARPGAENRPNSRELAQVPPGTPAGLGEEG</sequence>
<protein>
    <submittedName>
        <fullName evidence="3">Collagen alpha-1(I) chain-like</fullName>
    </submittedName>
</protein>
<proteinExistence type="predicted"/>
<reference evidence="3" key="1">
    <citation type="submission" date="2025-08" db="UniProtKB">
        <authorList>
            <consortium name="RefSeq"/>
        </authorList>
    </citation>
    <scope>IDENTIFICATION</scope>
    <source>
        <tissue evidence="3">Muscle</tissue>
    </source>
</reference>
<dbReference type="RefSeq" id="XP_027568222.1">
    <property type="nucleotide sequence ID" value="XM_027712421.2"/>
</dbReference>
<dbReference type="Proteomes" id="UP000504627">
    <property type="component" value="Unplaced"/>
</dbReference>
<feature type="compositionally biased region" description="Basic and acidic residues" evidence="1">
    <location>
        <begin position="69"/>
        <end position="80"/>
    </location>
</feature>
<name>A0A6J2FYY7_9PASS</name>
<gene>
    <name evidence="3" type="primary">LOC113983374</name>
</gene>
<feature type="region of interest" description="Disordered" evidence="1">
    <location>
        <begin position="69"/>
        <end position="254"/>
    </location>
</feature>
<accession>A0A6J2FYY7</accession>
<evidence type="ECO:0000313" key="3">
    <source>
        <dbReference type="RefSeq" id="XP_027568222.1"/>
    </source>
</evidence>
<dbReference type="AlphaFoldDB" id="A0A6J2FYY7"/>
<evidence type="ECO:0000256" key="1">
    <source>
        <dbReference type="SAM" id="MobiDB-lite"/>
    </source>
</evidence>